<evidence type="ECO:0000256" key="5">
    <source>
        <dbReference type="ARBA" id="ARBA00022801"/>
    </source>
</evidence>
<evidence type="ECO:0000256" key="7">
    <source>
        <dbReference type="ARBA" id="ARBA00023157"/>
    </source>
</evidence>
<keyword evidence="9" id="KW-1185">Reference proteome</keyword>
<keyword evidence="4" id="KW-0732">Signal</keyword>
<protein>
    <submittedName>
        <fullName evidence="8">Tannase/feruloyl esterase family alpha/beta hydrolase</fullName>
    </submittedName>
</protein>
<dbReference type="Pfam" id="PF07519">
    <property type="entry name" value="Tannase"/>
    <property type="match status" value="1"/>
</dbReference>
<keyword evidence="7" id="KW-1015">Disulfide bond</keyword>
<proteinExistence type="inferred from homology"/>
<reference evidence="8" key="1">
    <citation type="submission" date="2020-08" db="EMBL/GenBank/DDBJ databases">
        <title>Ramlibacter sp. USB13 16S ribosomal RNA gene genome sequencing and assembly.</title>
        <authorList>
            <person name="Kang M."/>
        </authorList>
    </citation>
    <scope>NUCLEOTIDE SEQUENCE</scope>
    <source>
        <strain evidence="8">USB13</strain>
    </source>
</reference>
<dbReference type="GO" id="GO:0046872">
    <property type="term" value="F:metal ion binding"/>
    <property type="evidence" value="ECO:0007669"/>
    <property type="project" value="UniProtKB-KW"/>
</dbReference>
<evidence type="ECO:0000256" key="4">
    <source>
        <dbReference type="ARBA" id="ARBA00022729"/>
    </source>
</evidence>
<dbReference type="Gene3D" id="3.40.50.1820">
    <property type="entry name" value="alpha/beta hydrolase"/>
    <property type="match status" value="1"/>
</dbReference>
<dbReference type="PANTHER" id="PTHR33938:SF15">
    <property type="entry name" value="FERULOYL ESTERASE B-RELATED"/>
    <property type="match status" value="1"/>
</dbReference>
<evidence type="ECO:0000256" key="1">
    <source>
        <dbReference type="ARBA" id="ARBA00006249"/>
    </source>
</evidence>
<dbReference type="InterPro" id="IPR029058">
    <property type="entry name" value="AB_hydrolase_fold"/>
</dbReference>
<dbReference type="GO" id="GO:0052689">
    <property type="term" value="F:carboxylic ester hydrolase activity"/>
    <property type="evidence" value="ECO:0007669"/>
    <property type="project" value="UniProtKB-KW"/>
</dbReference>
<evidence type="ECO:0000256" key="6">
    <source>
        <dbReference type="ARBA" id="ARBA00022837"/>
    </source>
</evidence>
<name>A0A923MT19_9BURK</name>
<dbReference type="Proteomes" id="UP000608513">
    <property type="component" value="Unassembled WGS sequence"/>
</dbReference>
<dbReference type="InterPro" id="IPR011118">
    <property type="entry name" value="Tannase/feruloyl_esterase"/>
</dbReference>
<accession>A0A923MT19</accession>
<keyword evidence="6" id="KW-0106">Calcium</keyword>
<dbReference type="SUPFAM" id="SSF53474">
    <property type="entry name" value="alpha/beta-Hydrolases"/>
    <property type="match status" value="1"/>
</dbReference>
<sequence>MTLAACGGGGGTAVGPAPAPAPAPAQPMACGALAGMAIPASAIGLPTSGGTVTSATVVPASGTGAASVPEHCLVNASITAVDTAAPKIMMRVALPTIWNGKALMYGGGGFDGSIPNVVGNVPQGATDQPLPLARGYAVFASDSGHQANARGSLDGSFGFNDESLRNWGGEALKKTRDTAMFLIKSRYAEAAGKAYFAGGSTGGREAIQSIQRWPADWDGAIAWYPAWNQASAMLGGQAGSLQLAKPGAYPNQNKRLALFTAAMQACDGLDGVTDGLVSNQAACNASFDPATATLNGAPLRCAGGADTGDTCLSDAQIAALKAINAPVTFGFALASGETGYPGYNVWAADLGMTSASPVQPTVTFLNFGTSAPANPMPTTAPYISQQLEQVLKNIITRDGSFNPLTFDPTGPTPWASRWGDLSKMIDQSSDLSGFADRGGKLLLAHGVHDVLVSSRATADYYGRLVRKFGQPKADTFVRYYEVPGFGHAVSSQFNATWDSLTALERWVEQGTAPAAQVTRDTVGVPGRTRPMCDYPKWARYNGSGDVNAAASFTCVN</sequence>
<evidence type="ECO:0000313" key="9">
    <source>
        <dbReference type="Proteomes" id="UP000608513"/>
    </source>
</evidence>
<dbReference type="AlphaFoldDB" id="A0A923MT19"/>
<gene>
    <name evidence="8" type="ORF">H8N03_17005</name>
</gene>
<comment type="caution">
    <text evidence="8">The sequence shown here is derived from an EMBL/GenBank/DDBJ whole genome shotgun (WGS) entry which is preliminary data.</text>
</comment>
<evidence type="ECO:0000256" key="2">
    <source>
        <dbReference type="ARBA" id="ARBA00022487"/>
    </source>
</evidence>
<keyword evidence="3" id="KW-0479">Metal-binding</keyword>
<comment type="similarity">
    <text evidence="1">Belongs to the tannase family.</text>
</comment>
<evidence type="ECO:0000256" key="3">
    <source>
        <dbReference type="ARBA" id="ARBA00022723"/>
    </source>
</evidence>
<dbReference type="PANTHER" id="PTHR33938">
    <property type="entry name" value="FERULOYL ESTERASE B-RELATED"/>
    <property type="match status" value="1"/>
</dbReference>
<keyword evidence="5 8" id="KW-0378">Hydrolase</keyword>
<keyword evidence="2" id="KW-0719">Serine esterase</keyword>
<organism evidence="8 9">
    <name type="scientific">Ramlibacter cellulosilyticus</name>
    <dbReference type="NCBI Taxonomy" id="2764187"/>
    <lineage>
        <taxon>Bacteria</taxon>
        <taxon>Pseudomonadati</taxon>
        <taxon>Pseudomonadota</taxon>
        <taxon>Betaproteobacteria</taxon>
        <taxon>Burkholderiales</taxon>
        <taxon>Comamonadaceae</taxon>
        <taxon>Ramlibacter</taxon>
    </lineage>
</organism>
<dbReference type="EMBL" id="JACORT010000007">
    <property type="protein sequence ID" value="MBC5784650.1"/>
    <property type="molecule type" value="Genomic_DNA"/>
</dbReference>
<evidence type="ECO:0000313" key="8">
    <source>
        <dbReference type="EMBL" id="MBC5784650.1"/>
    </source>
</evidence>